<sequence length="45" mass="5284">MSMQQVIEAQIAENEARKSKQERASKKCRESCLMKRLLDICVERD</sequence>
<organism evidence="1 2">
    <name type="scientific">Zhenhengia yiwuensis</name>
    <dbReference type="NCBI Taxonomy" id="2763666"/>
    <lineage>
        <taxon>Bacteria</taxon>
        <taxon>Bacillati</taxon>
        <taxon>Bacillota</taxon>
        <taxon>Clostridia</taxon>
        <taxon>Lachnospirales</taxon>
        <taxon>Lachnospiraceae</taxon>
        <taxon>Zhenhengia</taxon>
    </lineage>
</organism>
<comment type="caution">
    <text evidence="1">The sequence shown here is derived from an EMBL/GenBank/DDBJ whole genome shotgun (WGS) entry which is preliminary data.</text>
</comment>
<evidence type="ECO:0000313" key="1">
    <source>
        <dbReference type="EMBL" id="MBC8581643.1"/>
    </source>
</evidence>
<dbReference type="Proteomes" id="UP000655830">
    <property type="component" value="Unassembled WGS sequence"/>
</dbReference>
<protein>
    <submittedName>
        <fullName evidence="1">Uncharacterized protein</fullName>
    </submittedName>
</protein>
<dbReference type="EMBL" id="JACRSY010000068">
    <property type="protein sequence ID" value="MBC8581643.1"/>
    <property type="molecule type" value="Genomic_DNA"/>
</dbReference>
<evidence type="ECO:0000313" key="2">
    <source>
        <dbReference type="Proteomes" id="UP000655830"/>
    </source>
</evidence>
<gene>
    <name evidence="1" type="ORF">H8718_19375</name>
</gene>
<proteinExistence type="predicted"/>
<name>A0A926EP82_9FIRM</name>
<dbReference type="AlphaFoldDB" id="A0A926EP82"/>
<dbReference type="RefSeq" id="WP_249334668.1">
    <property type="nucleotide sequence ID" value="NZ_JACRSY010000068.1"/>
</dbReference>
<accession>A0A926EP82</accession>
<reference evidence="1" key="1">
    <citation type="submission" date="2020-08" db="EMBL/GenBank/DDBJ databases">
        <title>Genome public.</title>
        <authorList>
            <person name="Liu C."/>
            <person name="Sun Q."/>
        </authorList>
    </citation>
    <scope>NUCLEOTIDE SEQUENCE</scope>
    <source>
        <strain evidence="1">NSJ-12</strain>
    </source>
</reference>
<keyword evidence="2" id="KW-1185">Reference proteome</keyword>